<dbReference type="EC" id="2.7.13.3" evidence="3"/>
<dbReference type="SMART" id="SM00304">
    <property type="entry name" value="HAMP"/>
    <property type="match status" value="1"/>
</dbReference>
<dbReference type="Gene3D" id="6.10.340.10">
    <property type="match status" value="1"/>
</dbReference>
<dbReference type="Gene3D" id="3.30.565.10">
    <property type="entry name" value="Histidine kinase-like ATPase, C-terminal domain"/>
    <property type="match status" value="1"/>
</dbReference>
<dbReference type="GO" id="GO:0016301">
    <property type="term" value="F:kinase activity"/>
    <property type="evidence" value="ECO:0007669"/>
    <property type="project" value="UniProtKB-KW"/>
</dbReference>
<dbReference type="InterPro" id="IPR005467">
    <property type="entry name" value="His_kinase_dom"/>
</dbReference>
<keyword evidence="4" id="KW-0597">Phosphoprotein</keyword>
<dbReference type="PROSITE" id="PS51257">
    <property type="entry name" value="PROKAR_LIPOPROTEIN"/>
    <property type="match status" value="1"/>
</dbReference>
<dbReference type="Pfam" id="PF00512">
    <property type="entry name" value="HisKA"/>
    <property type="match status" value="1"/>
</dbReference>
<name>A0ABQ3G413_9BURK</name>
<sequence>MHRFALAGWTLSRRLSLVFAVLLLACSAVSAWLQMAANERHERELTQRLSLGLAAHIAGNTELMRPDGLDAGAVHRLFDMLMAVNPSVEVYLLDRDGRIVGQAAPPGHLKLDRVDLAPVRRLLGGAPLPVLGEDPRNPGAAKVFSAAPLQVDGRDAGYVYVVLSGEDRDALSARLAAGSALRTTLGAIALVALLGLLAGLVAFHVITRPLRRLTAAVQEAERGGVDALGQTPALDAVAARADEIGLLGQAFARMAQRVHAQWKTLSAQDQQRRELFANISHDLRTPLTSLHGYLETLRMKADLLDAEARGRYLDIALGQSRKVGRLAQELFELARLEYGVVQPEKERFALADLVQDLFQKFELAAEARRQRLVADIAPGLPVVHADLAMIERVLTNLLDNAIRHTPEGGEIAVRLLRGAGGDQAGVQVEVADTGPGIPRELQPVLFTRPAFASSGERGGGLGLMIVRRILLLHGSDIRLEPRPGAGAVFRFALE</sequence>
<dbReference type="CDD" id="cd06225">
    <property type="entry name" value="HAMP"/>
    <property type="match status" value="1"/>
</dbReference>
<dbReference type="PANTHER" id="PTHR43711:SF1">
    <property type="entry name" value="HISTIDINE KINASE 1"/>
    <property type="match status" value="1"/>
</dbReference>
<keyword evidence="8" id="KW-0472">Membrane</keyword>
<organism evidence="11 12">
    <name type="scientific">Pseudorhodoferax aquiterrae</name>
    <dbReference type="NCBI Taxonomy" id="747304"/>
    <lineage>
        <taxon>Bacteria</taxon>
        <taxon>Pseudomonadati</taxon>
        <taxon>Pseudomonadota</taxon>
        <taxon>Betaproteobacteria</taxon>
        <taxon>Burkholderiales</taxon>
        <taxon>Comamonadaceae</taxon>
    </lineage>
</organism>
<evidence type="ECO:0000313" key="12">
    <source>
        <dbReference type="Proteomes" id="UP000626210"/>
    </source>
</evidence>
<dbReference type="CDD" id="cd00082">
    <property type="entry name" value="HisKA"/>
    <property type="match status" value="1"/>
</dbReference>
<comment type="catalytic activity">
    <reaction evidence="1">
        <text>ATP + protein L-histidine = ADP + protein N-phospho-L-histidine.</text>
        <dbReference type="EC" id="2.7.13.3"/>
    </reaction>
</comment>
<feature type="domain" description="Histidine kinase" evidence="9">
    <location>
        <begin position="278"/>
        <end position="494"/>
    </location>
</feature>
<dbReference type="InterPro" id="IPR036097">
    <property type="entry name" value="HisK_dim/P_sf"/>
</dbReference>
<dbReference type="Pfam" id="PF02518">
    <property type="entry name" value="HATPase_c"/>
    <property type="match status" value="1"/>
</dbReference>
<keyword evidence="8" id="KW-1133">Transmembrane helix</keyword>
<dbReference type="PROSITE" id="PS50109">
    <property type="entry name" value="HIS_KIN"/>
    <property type="match status" value="1"/>
</dbReference>
<dbReference type="PROSITE" id="PS50885">
    <property type="entry name" value="HAMP"/>
    <property type="match status" value="1"/>
</dbReference>
<evidence type="ECO:0000256" key="5">
    <source>
        <dbReference type="ARBA" id="ARBA00022679"/>
    </source>
</evidence>
<comment type="subcellular location">
    <subcellularLocation>
        <location evidence="2">Membrane</location>
    </subcellularLocation>
</comment>
<dbReference type="SUPFAM" id="SSF55874">
    <property type="entry name" value="ATPase domain of HSP90 chaperone/DNA topoisomerase II/histidine kinase"/>
    <property type="match status" value="1"/>
</dbReference>
<dbReference type="Proteomes" id="UP000626210">
    <property type="component" value="Unassembled WGS sequence"/>
</dbReference>
<keyword evidence="12" id="KW-1185">Reference proteome</keyword>
<comment type="caution">
    <text evidence="11">The sequence shown here is derived from an EMBL/GenBank/DDBJ whole genome shotgun (WGS) entry which is preliminary data.</text>
</comment>
<keyword evidence="5" id="KW-0808">Transferase</keyword>
<evidence type="ECO:0000256" key="2">
    <source>
        <dbReference type="ARBA" id="ARBA00004370"/>
    </source>
</evidence>
<protein>
    <recommendedName>
        <fullName evidence="3">histidine kinase</fullName>
        <ecNumber evidence="3">2.7.13.3</ecNumber>
    </recommendedName>
</protein>
<evidence type="ECO:0000313" key="11">
    <source>
        <dbReference type="EMBL" id="GHC86746.1"/>
    </source>
</evidence>
<evidence type="ECO:0000256" key="6">
    <source>
        <dbReference type="ARBA" id="ARBA00022777"/>
    </source>
</evidence>
<dbReference type="InterPro" id="IPR003660">
    <property type="entry name" value="HAMP_dom"/>
</dbReference>
<accession>A0ABQ3G413</accession>
<dbReference type="InterPro" id="IPR003594">
    <property type="entry name" value="HATPase_dom"/>
</dbReference>
<evidence type="ECO:0000256" key="1">
    <source>
        <dbReference type="ARBA" id="ARBA00000085"/>
    </source>
</evidence>
<feature type="domain" description="HAMP" evidence="10">
    <location>
        <begin position="204"/>
        <end position="263"/>
    </location>
</feature>
<dbReference type="PRINTS" id="PR00344">
    <property type="entry name" value="BCTRLSENSOR"/>
</dbReference>
<evidence type="ECO:0000256" key="7">
    <source>
        <dbReference type="ARBA" id="ARBA00023012"/>
    </source>
</evidence>
<evidence type="ECO:0000259" key="9">
    <source>
        <dbReference type="PROSITE" id="PS50109"/>
    </source>
</evidence>
<dbReference type="SMART" id="SM00387">
    <property type="entry name" value="HATPase_c"/>
    <property type="match status" value="1"/>
</dbReference>
<dbReference type="SUPFAM" id="SSF47384">
    <property type="entry name" value="Homodimeric domain of signal transducing histidine kinase"/>
    <property type="match status" value="1"/>
</dbReference>
<feature type="transmembrane region" description="Helical" evidence="8">
    <location>
        <begin position="185"/>
        <end position="206"/>
    </location>
</feature>
<dbReference type="PANTHER" id="PTHR43711">
    <property type="entry name" value="TWO-COMPONENT HISTIDINE KINASE"/>
    <property type="match status" value="1"/>
</dbReference>
<dbReference type="RefSeq" id="WP_229882887.1">
    <property type="nucleotide sequence ID" value="NZ_BMYK01000009.1"/>
</dbReference>
<reference evidence="12" key="1">
    <citation type="journal article" date="2019" name="Int. J. Syst. Evol. Microbiol.">
        <title>The Global Catalogue of Microorganisms (GCM) 10K type strain sequencing project: providing services to taxonomists for standard genome sequencing and annotation.</title>
        <authorList>
            <consortium name="The Broad Institute Genomics Platform"/>
            <consortium name="The Broad Institute Genome Sequencing Center for Infectious Disease"/>
            <person name="Wu L."/>
            <person name="Ma J."/>
        </authorList>
    </citation>
    <scope>NUCLEOTIDE SEQUENCE [LARGE SCALE GENOMIC DNA]</scope>
    <source>
        <strain evidence="12">KCTC 23314</strain>
    </source>
</reference>
<dbReference type="Pfam" id="PF00672">
    <property type="entry name" value="HAMP"/>
    <property type="match status" value="1"/>
</dbReference>
<keyword evidence="8" id="KW-0812">Transmembrane</keyword>
<evidence type="ECO:0000256" key="8">
    <source>
        <dbReference type="SAM" id="Phobius"/>
    </source>
</evidence>
<keyword evidence="7" id="KW-0902">Two-component regulatory system</keyword>
<evidence type="ECO:0000256" key="3">
    <source>
        <dbReference type="ARBA" id="ARBA00012438"/>
    </source>
</evidence>
<dbReference type="SMART" id="SM00388">
    <property type="entry name" value="HisKA"/>
    <property type="match status" value="1"/>
</dbReference>
<keyword evidence="6 11" id="KW-0418">Kinase</keyword>
<dbReference type="EMBL" id="BMYK01000009">
    <property type="protein sequence ID" value="GHC86746.1"/>
    <property type="molecule type" value="Genomic_DNA"/>
</dbReference>
<gene>
    <name evidence="11" type="ORF">GCM10007320_32710</name>
</gene>
<proteinExistence type="predicted"/>
<dbReference type="InterPro" id="IPR003661">
    <property type="entry name" value="HisK_dim/P_dom"/>
</dbReference>
<dbReference type="InterPro" id="IPR004358">
    <property type="entry name" value="Sig_transdc_His_kin-like_C"/>
</dbReference>
<evidence type="ECO:0000259" key="10">
    <source>
        <dbReference type="PROSITE" id="PS50885"/>
    </source>
</evidence>
<dbReference type="SUPFAM" id="SSF158472">
    <property type="entry name" value="HAMP domain-like"/>
    <property type="match status" value="1"/>
</dbReference>
<dbReference type="Gene3D" id="1.10.287.130">
    <property type="match status" value="1"/>
</dbReference>
<evidence type="ECO:0000256" key="4">
    <source>
        <dbReference type="ARBA" id="ARBA00022553"/>
    </source>
</evidence>
<dbReference type="InterPro" id="IPR036890">
    <property type="entry name" value="HATPase_C_sf"/>
</dbReference>
<dbReference type="InterPro" id="IPR050736">
    <property type="entry name" value="Sensor_HK_Regulatory"/>
</dbReference>